<dbReference type="SUPFAM" id="SSF56176">
    <property type="entry name" value="FAD-binding/transporter-associated domain-like"/>
    <property type="match status" value="1"/>
</dbReference>
<dbReference type="GO" id="GO:0071949">
    <property type="term" value="F:FAD binding"/>
    <property type="evidence" value="ECO:0007669"/>
    <property type="project" value="InterPro"/>
</dbReference>
<dbReference type="Proteomes" id="UP001303373">
    <property type="component" value="Chromosome 2"/>
</dbReference>
<feature type="signal peptide" evidence="3">
    <location>
        <begin position="1"/>
        <end position="18"/>
    </location>
</feature>
<dbReference type="InterPro" id="IPR006094">
    <property type="entry name" value="Oxid_FAD_bind_N"/>
</dbReference>
<protein>
    <submittedName>
        <fullName evidence="5">FAD/FMN-containing protein</fullName>
    </submittedName>
</protein>
<evidence type="ECO:0000256" key="3">
    <source>
        <dbReference type="SAM" id="SignalP"/>
    </source>
</evidence>
<name>A0AAQ3M057_9PEZI</name>
<evidence type="ECO:0000256" key="1">
    <source>
        <dbReference type="ARBA" id="ARBA00005466"/>
    </source>
</evidence>
<accession>A0AAQ3M057</accession>
<comment type="similarity">
    <text evidence="1">Belongs to the oxygen-dependent FAD-linked oxidoreductase family.</text>
</comment>
<dbReference type="Gene3D" id="3.30.465.10">
    <property type="match status" value="2"/>
</dbReference>
<dbReference type="GO" id="GO:0016491">
    <property type="term" value="F:oxidoreductase activity"/>
    <property type="evidence" value="ECO:0007669"/>
    <property type="project" value="UniProtKB-KW"/>
</dbReference>
<organism evidence="5 6">
    <name type="scientific">Acrodontium crateriforme</name>
    <dbReference type="NCBI Taxonomy" id="150365"/>
    <lineage>
        <taxon>Eukaryota</taxon>
        <taxon>Fungi</taxon>
        <taxon>Dikarya</taxon>
        <taxon>Ascomycota</taxon>
        <taxon>Pezizomycotina</taxon>
        <taxon>Dothideomycetes</taxon>
        <taxon>Dothideomycetidae</taxon>
        <taxon>Mycosphaerellales</taxon>
        <taxon>Teratosphaeriaceae</taxon>
        <taxon>Acrodontium</taxon>
    </lineage>
</organism>
<keyword evidence="6" id="KW-1185">Reference proteome</keyword>
<gene>
    <name evidence="5" type="ORF">R9X50_00132800</name>
</gene>
<dbReference type="PANTHER" id="PTHR13878">
    <property type="entry name" value="GULONOLACTONE OXIDASE"/>
    <property type="match status" value="1"/>
</dbReference>
<dbReference type="Pfam" id="PF08031">
    <property type="entry name" value="BBE"/>
    <property type="match status" value="1"/>
</dbReference>
<dbReference type="Pfam" id="PF01565">
    <property type="entry name" value="FAD_binding_4"/>
    <property type="match status" value="1"/>
</dbReference>
<evidence type="ECO:0000313" key="5">
    <source>
        <dbReference type="EMBL" id="WPG98536.1"/>
    </source>
</evidence>
<dbReference type="PANTHER" id="PTHR13878:SF91">
    <property type="entry name" value="FAD BINDING DOMAIN PROTEIN (AFU_ORTHOLOGUE AFUA_6G12070)-RELATED"/>
    <property type="match status" value="1"/>
</dbReference>
<dbReference type="InterPro" id="IPR016166">
    <property type="entry name" value="FAD-bd_PCMH"/>
</dbReference>
<feature type="domain" description="FAD-binding PCMH-type" evidence="4">
    <location>
        <begin position="130"/>
        <end position="310"/>
    </location>
</feature>
<dbReference type="PROSITE" id="PS51387">
    <property type="entry name" value="FAD_PCMH"/>
    <property type="match status" value="1"/>
</dbReference>
<keyword evidence="2" id="KW-0560">Oxidoreductase</keyword>
<dbReference type="InterPro" id="IPR036318">
    <property type="entry name" value="FAD-bd_PCMH-like_sf"/>
</dbReference>
<evidence type="ECO:0000259" key="4">
    <source>
        <dbReference type="PROSITE" id="PS51387"/>
    </source>
</evidence>
<dbReference type="AlphaFoldDB" id="A0AAQ3M057"/>
<feature type="chain" id="PRO_5042819507" evidence="3">
    <location>
        <begin position="19"/>
        <end position="600"/>
    </location>
</feature>
<evidence type="ECO:0000313" key="6">
    <source>
        <dbReference type="Proteomes" id="UP001303373"/>
    </source>
</evidence>
<dbReference type="InterPro" id="IPR050432">
    <property type="entry name" value="FAD-linked_Oxidoreductases_BP"/>
</dbReference>
<dbReference type="InterPro" id="IPR016169">
    <property type="entry name" value="FAD-bd_PCMH_sub2"/>
</dbReference>
<reference evidence="5 6" key="1">
    <citation type="submission" date="2023-11" db="EMBL/GenBank/DDBJ databases">
        <title>An acidophilic fungus is an integral part of prey digestion in a carnivorous sundew plant.</title>
        <authorList>
            <person name="Tsai I.J."/>
        </authorList>
    </citation>
    <scope>NUCLEOTIDE SEQUENCE [LARGE SCALE GENOMIC DNA]</scope>
    <source>
        <strain evidence="5">169a</strain>
    </source>
</reference>
<sequence>MVGNSALALVAALALSEATWFPKAPSKGWNPISGSSLCKCAPGDHCWPSQRQWASLNRTVNGNLLAGVPVAESCYPGNAYNKAQCAFIDQNWSNATFQANQPNGLSYPIENSCPPVNVTAGQKATGKCTLGDNSVYIVRATCPEDVQHVVQFAKEHKIRLVVKDTGHDLLGRSNGANSLEIWIRYLRTGVEFHQSYNSNRWSGSAFTIGGGYTWADLYPLAKQHNVVVVGGGTPSVSCLGGWMQGGGHGPASREFGLGADQVLEAKVVTADARLITASPHENQDILFAVRGGGPAAYGVVVETTIKAHPMVSVQVQHLAIAPLTNDTNPLLDVVAVLYHDFPDLNDAGYAGYGSWSINQPAPLFASFTSGYVHGFYMMNRTHAEAETAFEPTLGKLQALNGTQLFVSVSYVDYPDYWSFYNTESGVEPAVGVSAALGSRLFDRDSVQRNPAGLRHMIGVIAGAPEEYTSNNFELVSGGQVFKDATDRFSGVLPAWRKAHFNSIVARGWASGSTEAVMTAVHNDITYNKAAAMEAQAPGTGVYMNEADRLDPKWETNFYGTNYPKLRAIKELHDPTGVFYCPTCVGSDMWKENDDGRLCRL</sequence>
<dbReference type="InterPro" id="IPR012951">
    <property type="entry name" value="BBE"/>
</dbReference>
<dbReference type="EMBL" id="CP138581">
    <property type="protein sequence ID" value="WPG98536.1"/>
    <property type="molecule type" value="Genomic_DNA"/>
</dbReference>
<evidence type="ECO:0000256" key="2">
    <source>
        <dbReference type="ARBA" id="ARBA00023002"/>
    </source>
</evidence>
<proteinExistence type="inferred from homology"/>
<keyword evidence="3" id="KW-0732">Signal</keyword>